<dbReference type="GO" id="GO:0005524">
    <property type="term" value="F:ATP binding"/>
    <property type="evidence" value="ECO:0007669"/>
    <property type="project" value="UniProtKB-KW"/>
</dbReference>
<evidence type="ECO:0000256" key="2">
    <source>
        <dbReference type="ARBA" id="ARBA00022679"/>
    </source>
</evidence>
<dbReference type="GO" id="GO:0004674">
    <property type="term" value="F:protein serine/threonine kinase activity"/>
    <property type="evidence" value="ECO:0007669"/>
    <property type="project" value="UniProtKB-EC"/>
</dbReference>
<evidence type="ECO:0000256" key="1">
    <source>
        <dbReference type="ARBA" id="ARBA00012513"/>
    </source>
</evidence>
<evidence type="ECO:0000256" key="3">
    <source>
        <dbReference type="ARBA" id="ARBA00022741"/>
    </source>
</evidence>
<dbReference type="AlphaFoldDB" id="A0A5J4VK44"/>
<evidence type="ECO:0000313" key="9">
    <source>
        <dbReference type="Proteomes" id="UP000324800"/>
    </source>
</evidence>
<evidence type="ECO:0000259" key="7">
    <source>
        <dbReference type="PROSITE" id="PS50011"/>
    </source>
</evidence>
<comment type="caution">
    <text evidence="8">The sequence shown here is derived from an EMBL/GenBank/DDBJ whole genome shotgun (WGS) entry which is preliminary data.</text>
</comment>
<feature type="region of interest" description="Disordered" evidence="6">
    <location>
        <begin position="171"/>
        <end position="197"/>
    </location>
</feature>
<dbReference type="InterPro" id="IPR050660">
    <property type="entry name" value="NEK_Ser/Thr_kinase"/>
</dbReference>
<evidence type="ECO:0000256" key="4">
    <source>
        <dbReference type="ARBA" id="ARBA00022777"/>
    </source>
</evidence>
<dbReference type="PANTHER" id="PTHR43671">
    <property type="entry name" value="SERINE/THREONINE-PROTEIN KINASE NEK"/>
    <property type="match status" value="1"/>
</dbReference>
<proteinExistence type="predicted"/>
<keyword evidence="5" id="KW-0067">ATP-binding</keyword>
<feature type="compositionally biased region" description="Basic and acidic residues" evidence="6">
    <location>
        <begin position="90"/>
        <end position="134"/>
    </location>
</feature>
<dbReference type="EMBL" id="SNRW01006699">
    <property type="protein sequence ID" value="KAA6382593.1"/>
    <property type="molecule type" value="Genomic_DNA"/>
</dbReference>
<gene>
    <name evidence="8" type="ORF">EZS28_021881</name>
</gene>
<dbReference type="EC" id="2.7.11.1" evidence="1"/>
<feature type="region of interest" description="Disordered" evidence="6">
    <location>
        <begin position="90"/>
        <end position="136"/>
    </location>
</feature>
<dbReference type="Proteomes" id="UP000324800">
    <property type="component" value="Unassembled WGS sequence"/>
</dbReference>
<dbReference type="Gene3D" id="1.10.510.10">
    <property type="entry name" value="Transferase(Phosphotransferase) domain 1"/>
    <property type="match status" value="1"/>
</dbReference>
<dbReference type="PANTHER" id="PTHR43671:SF13">
    <property type="entry name" value="SERINE_THREONINE-PROTEIN KINASE NEK2"/>
    <property type="match status" value="1"/>
</dbReference>
<feature type="domain" description="Protein kinase" evidence="7">
    <location>
        <begin position="1"/>
        <end position="73"/>
    </location>
</feature>
<evidence type="ECO:0000256" key="5">
    <source>
        <dbReference type="ARBA" id="ARBA00022840"/>
    </source>
</evidence>
<reference evidence="8 9" key="1">
    <citation type="submission" date="2019-03" db="EMBL/GenBank/DDBJ databases">
        <title>Single cell metagenomics reveals metabolic interactions within the superorganism composed of flagellate Streblomastix strix and complex community of Bacteroidetes bacteria on its surface.</title>
        <authorList>
            <person name="Treitli S.C."/>
            <person name="Kolisko M."/>
            <person name="Husnik F."/>
            <person name="Keeling P."/>
            <person name="Hampl V."/>
        </authorList>
    </citation>
    <scope>NUCLEOTIDE SEQUENCE [LARGE SCALE GENOMIC DNA]</scope>
    <source>
        <strain evidence="8">ST1C</strain>
    </source>
</reference>
<dbReference type="OrthoDB" id="10261408at2759"/>
<name>A0A5J4VK44_9EUKA</name>
<evidence type="ECO:0000313" key="8">
    <source>
        <dbReference type="EMBL" id="KAA6382593.1"/>
    </source>
</evidence>
<dbReference type="InterPro" id="IPR011009">
    <property type="entry name" value="Kinase-like_dom_sf"/>
</dbReference>
<dbReference type="Pfam" id="PF00069">
    <property type="entry name" value="Pkinase"/>
    <property type="match status" value="1"/>
</dbReference>
<keyword evidence="3" id="KW-0547">Nucleotide-binding</keyword>
<dbReference type="PROSITE" id="PS50011">
    <property type="entry name" value="PROTEIN_KINASE_DOM"/>
    <property type="match status" value="1"/>
</dbReference>
<dbReference type="InterPro" id="IPR000719">
    <property type="entry name" value="Prot_kinase_dom"/>
</dbReference>
<accession>A0A5J4VK44</accession>
<organism evidence="8 9">
    <name type="scientific">Streblomastix strix</name>
    <dbReference type="NCBI Taxonomy" id="222440"/>
    <lineage>
        <taxon>Eukaryota</taxon>
        <taxon>Metamonada</taxon>
        <taxon>Preaxostyla</taxon>
        <taxon>Oxymonadida</taxon>
        <taxon>Streblomastigidae</taxon>
        <taxon>Streblomastix</taxon>
    </lineage>
</organism>
<sequence length="371" mass="42620">MFSFGVIIFQLITGHHPYEADPQEAMIDKIKKNKVSELPDWVSNQMKEVISWMMNNNENHRPTTKMILSHDTVSMYLRFFEKRNRIQSDNERALAERDRERTEKERFKQEKDQQKRRADKTQSELDKQKTKTNESQELVRAFQQQVEATQSDVIRLTTEIQHLKAELTKLRPQTISSKQQSKAEPNHQQIQRSVPPSLNPNMLVGLIPNKEHAYLEGPKIIHTNNLSDSTVAFNPIIPNGIVRFGGFFEDPSTIPYFSIGIADSSAVFGSDKSPDEGENEKKTVCYWSGQHSWKIKADIKQEIVTVTEFAALQRSSDEMMNIFDLGDQEPGIGMSRSEWIGEIESERKISYGGVSYDRRSIYTVNTTDVSS</sequence>
<dbReference type="SUPFAM" id="SSF56112">
    <property type="entry name" value="Protein kinase-like (PK-like)"/>
    <property type="match status" value="1"/>
</dbReference>
<keyword evidence="4" id="KW-0418">Kinase</keyword>
<keyword evidence="2" id="KW-0808">Transferase</keyword>
<evidence type="ECO:0000256" key="6">
    <source>
        <dbReference type="SAM" id="MobiDB-lite"/>
    </source>
</evidence>
<protein>
    <recommendedName>
        <fullName evidence="1">non-specific serine/threonine protein kinase</fullName>
        <ecNumber evidence="1">2.7.11.1</ecNumber>
    </recommendedName>
</protein>